<reference evidence="2" key="1">
    <citation type="submission" date="2022-11" db="UniProtKB">
        <authorList>
            <consortium name="WormBaseParasite"/>
        </authorList>
    </citation>
    <scope>IDENTIFICATION</scope>
</reference>
<sequence>MLGEQIFKQAKIRQHLCKFSALYVLANCNNSRQFFNETNLHNSFSHNLFKPSNSHSSAAANNLHNKFKKSCSSSSGLHWEISSIRSW</sequence>
<dbReference type="WBParaSite" id="nRc.2.0.1.t40238-RA">
    <property type="protein sequence ID" value="nRc.2.0.1.t40238-RA"/>
    <property type="gene ID" value="nRc.2.0.1.g40238"/>
</dbReference>
<evidence type="ECO:0000313" key="2">
    <source>
        <dbReference type="WBParaSite" id="nRc.2.0.1.t40238-RA"/>
    </source>
</evidence>
<dbReference type="Proteomes" id="UP000887565">
    <property type="component" value="Unplaced"/>
</dbReference>
<accession>A0A915KRD1</accession>
<dbReference type="AlphaFoldDB" id="A0A915KRD1"/>
<name>A0A915KRD1_ROMCU</name>
<proteinExistence type="predicted"/>
<organism evidence="1 2">
    <name type="scientific">Romanomermis culicivorax</name>
    <name type="common">Nematode worm</name>
    <dbReference type="NCBI Taxonomy" id="13658"/>
    <lineage>
        <taxon>Eukaryota</taxon>
        <taxon>Metazoa</taxon>
        <taxon>Ecdysozoa</taxon>
        <taxon>Nematoda</taxon>
        <taxon>Enoplea</taxon>
        <taxon>Dorylaimia</taxon>
        <taxon>Mermithida</taxon>
        <taxon>Mermithoidea</taxon>
        <taxon>Mermithidae</taxon>
        <taxon>Romanomermis</taxon>
    </lineage>
</organism>
<keyword evidence="1" id="KW-1185">Reference proteome</keyword>
<evidence type="ECO:0000313" key="1">
    <source>
        <dbReference type="Proteomes" id="UP000887565"/>
    </source>
</evidence>
<protein>
    <submittedName>
        <fullName evidence="2">Ovule protein</fullName>
    </submittedName>
</protein>